<feature type="compositionally biased region" description="Pro residues" evidence="2">
    <location>
        <begin position="186"/>
        <end position="218"/>
    </location>
</feature>
<dbReference type="PANTHER" id="PTHR32097">
    <property type="entry name" value="CAMP-BINDING PROTEIN 1-RELATED"/>
    <property type="match status" value="1"/>
</dbReference>
<keyword evidence="5" id="KW-1185">Reference proteome</keyword>
<organism evidence="4 5">
    <name type="scientific">Wenjunlia vitaminophila</name>
    <name type="common">Streptomyces vitaminophilus</name>
    <dbReference type="NCBI Taxonomy" id="76728"/>
    <lineage>
        <taxon>Bacteria</taxon>
        <taxon>Bacillati</taxon>
        <taxon>Actinomycetota</taxon>
        <taxon>Actinomycetes</taxon>
        <taxon>Kitasatosporales</taxon>
        <taxon>Streptomycetaceae</taxon>
        <taxon>Wenjunlia</taxon>
    </lineage>
</organism>
<dbReference type="Proteomes" id="UP000050867">
    <property type="component" value="Unassembled WGS sequence"/>
</dbReference>
<dbReference type="AlphaFoldDB" id="A0A0T6LKM3"/>
<accession>A0A0T6LKM3</accession>
<sequence length="342" mass="36222">MTHAMMKGSNIPLGASAVRVVLRWSPSADVPDIDASALLLGENGRVRSDRDFVFYNQPRHPSGLVRHRPKRRDSGGITDSVEVDLGKLDTSVDRVVIAASVDMGTFAAVSDLRVQLFDLAAGEESEAVAEYRVTPETGEESALNCAELYRRQHQWKFKAVGQGYTTGLIGLATDFGIAVDDGDQPGPAPAPTPSPAAPEPPPPARSEPSTPPPPPVPAPGGYGYPQAPQQPPAPQPQPQPQPPGGYGFPPPGPGQPQPHPVGSYGYPQAPPGSYGYPQPQPPQMPPQHHQGYGYPPQYPNRQPATGYPPAPVPPPVQPQPGNGGFTLPPQGPQFQPSRSGHR</sequence>
<protein>
    <recommendedName>
        <fullName evidence="3">TerD domain-containing protein</fullName>
    </recommendedName>
</protein>
<evidence type="ECO:0000259" key="3">
    <source>
        <dbReference type="Pfam" id="PF02342"/>
    </source>
</evidence>
<feature type="compositionally biased region" description="Low complexity" evidence="2">
    <location>
        <begin position="260"/>
        <end position="277"/>
    </location>
</feature>
<feature type="compositionally biased region" description="Polar residues" evidence="2">
    <location>
        <begin position="332"/>
        <end position="342"/>
    </location>
</feature>
<feature type="domain" description="TerD" evidence="3">
    <location>
        <begin position="1"/>
        <end position="175"/>
    </location>
</feature>
<dbReference type="eggNOG" id="COG2310">
    <property type="taxonomic scope" value="Bacteria"/>
</dbReference>
<comment type="caution">
    <text evidence="4">The sequence shown here is derived from an EMBL/GenBank/DDBJ whole genome shotgun (WGS) entry which is preliminary data.</text>
</comment>
<reference evidence="4 5" key="1">
    <citation type="submission" date="2015-10" db="EMBL/GenBank/DDBJ databases">
        <title>Draft genome sequence of pyrrolomycin-producing Streptomyces vitaminophilus.</title>
        <authorList>
            <person name="Graham D.E."/>
            <person name="Mahan K.M."/>
            <person name="Klingeman D.M."/>
            <person name="Hettich R.L."/>
            <person name="Parry R.J."/>
        </authorList>
    </citation>
    <scope>NUCLEOTIDE SEQUENCE [LARGE SCALE GENOMIC DNA]</scope>
    <source>
        <strain evidence="4 5">ATCC 31673</strain>
    </source>
</reference>
<name>A0A0T6LKM3_WENVI</name>
<feature type="region of interest" description="Disordered" evidence="2">
    <location>
        <begin position="177"/>
        <end position="342"/>
    </location>
</feature>
<dbReference type="STRING" id="76728.AQ490_11660"/>
<dbReference type="Gene3D" id="2.60.60.30">
    <property type="entry name" value="sav2460 like domains"/>
    <property type="match status" value="1"/>
</dbReference>
<evidence type="ECO:0000313" key="4">
    <source>
        <dbReference type="EMBL" id="KRV46537.1"/>
    </source>
</evidence>
<dbReference type="PANTHER" id="PTHR32097:SF4">
    <property type="entry name" value="GENERAL STRESS PROTEIN 16U"/>
    <property type="match status" value="1"/>
</dbReference>
<dbReference type="CDD" id="cd06974">
    <property type="entry name" value="TerD_like"/>
    <property type="match status" value="1"/>
</dbReference>
<dbReference type="PRINTS" id="PR01217">
    <property type="entry name" value="PRICHEXTENSN"/>
</dbReference>
<dbReference type="EMBL" id="LLZU01000039">
    <property type="protein sequence ID" value="KRV46537.1"/>
    <property type="molecule type" value="Genomic_DNA"/>
</dbReference>
<dbReference type="Pfam" id="PF02342">
    <property type="entry name" value="TerD"/>
    <property type="match status" value="1"/>
</dbReference>
<dbReference type="InterPro" id="IPR003325">
    <property type="entry name" value="TerD"/>
</dbReference>
<gene>
    <name evidence="4" type="ORF">AQ490_11660</name>
</gene>
<dbReference type="RefSeq" id="WP_018385685.1">
    <property type="nucleotide sequence ID" value="NZ_LLZU01000039.1"/>
</dbReference>
<proteinExistence type="inferred from homology"/>
<comment type="similarity">
    <text evidence="1">Belongs to the CAPAB/TerDEXZ family.</text>
</comment>
<feature type="compositionally biased region" description="Pro residues" evidence="2">
    <location>
        <begin position="306"/>
        <end position="318"/>
    </location>
</feature>
<feature type="compositionally biased region" description="Pro residues" evidence="2">
    <location>
        <begin position="228"/>
        <end position="259"/>
    </location>
</feature>
<evidence type="ECO:0000256" key="1">
    <source>
        <dbReference type="ARBA" id="ARBA00008775"/>
    </source>
</evidence>
<evidence type="ECO:0000313" key="5">
    <source>
        <dbReference type="Proteomes" id="UP000050867"/>
    </source>
</evidence>
<dbReference type="InterPro" id="IPR051324">
    <property type="entry name" value="Stress/Tellurium_Resist"/>
</dbReference>
<dbReference type="OrthoDB" id="56224at2"/>
<evidence type="ECO:0000256" key="2">
    <source>
        <dbReference type="SAM" id="MobiDB-lite"/>
    </source>
</evidence>